<accession>A0ABR7N3U3</accession>
<evidence type="ECO:0000256" key="4">
    <source>
        <dbReference type="ARBA" id="ARBA00023163"/>
    </source>
</evidence>
<feature type="domain" description="OmpR/PhoB-type" evidence="9">
    <location>
        <begin position="127"/>
        <end position="227"/>
    </location>
</feature>
<feature type="DNA-binding region" description="OmpR/PhoB-type" evidence="7">
    <location>
        <begin position="127"/>
        <end position="227"/>
    </location>
</feature>
<evidence type="ECO:0000256" key="7">
    <source>
        <dbReference type="PROSITE-ProRule" id="PRU01091"/>
    </source>
</evidence>
<reference evidence="10 11" key="1">
    <citation type="submission" date="2020-08" db="EMBL/GenBank/DDBJ databases">
        <title>Genome public.</title>
        <authorList>
            <person name="Liu C."/>
            <person name="Sun Q."/>
        </authorList>
    </citation>
    <scope>NUCLEOTIDE SEQUENCE [LARGE SCALE GENOMIC DNA]</scope>
    <source>
        <strain evidence="10 11">NSJ-37</strain>
    </source>
</reference>
<dbReference type="Gene3D" id="6.10.250.690">
    <property type="match status" value="1"/>
</dbReference>
<dbReference type="InterPro" id="IPR001789">
    <property type="entry name" value="Sig_transdc_resp-reg_receiver"/>
</dbReference>
<dbReference type="SMART" id="SM00448">
    <property type="entry name" value="REC"/>
    <property type="match status" value="1"/>
</dbReference>
<keyword evidence="4" id="KW-0804">Transcription</keyword>
<comment type="caution">
    <text evidence="10">The sequence shown here is derived from an EMBL/GenBank/DDBJ whole genome shotgun (WGS) entry which is preliminary data.</text>
</comment>
<dbReference type="PROSITE" id="PS50110">
    <property type="entry name" value="RESPONSE_REGULATORY"/>
    <property type="match status" value="1"/>
</dbReference>
<evidence type="ECO:0000256" key="5">
    <source>
        <dbReference type="ARBA" id="ARBA00024867"/>
    </source>
</evidence>
<evidence type="ECO:0000259" key="9">
    <source>
        <dbReference type="PROSITE" id="PS51755"/>
    </source>
</evidence>
<proteinExistence type="predicted"/>
<dbReference type="Pfam" id="PF00486">
    <property type="entry name" value="Trans_reg_C"/>
    <property type="match status" value="1"/>
</dbReference>
<keyword evidence="11" id="KW-1185">Reference proteome</keyword>
<evidence type="ECO:0000313" key="11">
    <source>
        <dbReference type="Proteomes" id="UP000606193"/>
    </source>
</evidence>
<dbReference type="InterPro" id="IPR011006">
    <property type="entry name" value="CheY-like_superfamily"/>
</dbReference>
<dbReference type="PANTHER" id="PTHR48111:SF73">
    <property type="entry name" value="ALKALINE PHOSPHATASE SYNTHESIS TRANSCRIPTIONAL REGULATORY PROTEIN PHOP"/>
    <property type="match status" value="1"/>
</dbReference>
<evidence type="ECO:0000259" key="8">
    <source>
        <dbReference type="PROSITE" id="PS50110"/>
    </source>
</evidence>
<keyword evidence="3 7" id="KW-0238">DNA-binding</keyword>
<sequence length="228" mass="26483">MKTILIVEDDVNLCGGVKLYLEKKGYQVLCAHSLHEARRITDKGAETIALMLLDCNLPDGDGMEFCRNWRRRQAVPVIFLTARDTEEDMIRGFRAGADDYMAKPFSVELLSERIAAVLRRSAGEEDRQMFCYRGLAVDLGKKQVFREQEPVKLSGTEYRILELLIDNRSQVMTREMLLQKIWDIDENYVDENTLNVYIRRLRRKLEKDPKNPEYIITVFGIGYTFGDM</sequence>
<dbReference type="PANTHER" id="PTHR48111">
    <property type="entry name" value="REGULATOR OF RPOS"/>
    <property type="match status" value="1"/>
</dbReference>
<comment type="function">
    <text evidence="5">May play the central regulatory role in sporulation. It may be an element of the effector pathway responsible for the activation of sporulation genes in response to nutritional stress. Spo0A may act in concert with spo0H (a sigma factor) to control the expression of some genes that are critical to the sporulation process.</text>
</comment>
<dbReference type="InterPro" id="IPR036388">
    <property type="entry name" value="WH-like_DNA-bd_sf"/>
</dbReference>
<organism evidence="10 11">
    <name type="scientific">Jutongia huaianensis</name>
    <dbReference type="NCBI Taxonomy" id="2763668"/>
    <lineage>
        <taxon>Bacteria</taxon>
        <taxon>Bacillati</taxon>
        <taxon>Bacillota</taxon>
        <taxon>Clostridia</taxon>
        <taxon>Lachnospirales</taxon>
        <taxon>Lachnospiraceae</taxon>
        <taxon>Jutongia</taxon>
    </lineage>
</organism>
<dbReference type="PROSITE" id="PS51755">
    <property type="entry name" value="OMPR_PHOB"/>
    <property type="match status" value="1"/>
</dbReference>
<keyword evidence="2" id="KW-0805">Transcription regulation</keyword>
<evidence type="ECO:0000256" key="3">
    <source>
        <dbReference type="ARBA" id="ARBA00023125"/>
    </source>
</evidence>
<name>A0ABR7N3U3_9FIRM</name>
<dbReference type="SUPFAM" id="SSF52172">
    <property type="entry name" value="CheY-like"/>
    <property type="match status" value="1"/>
</dbReference>
<evidence type="ECO:0000313" key="10">
    <source>
        <dbReference type="EMBL" id="MBC8563301.1"/>
    </source>
</evidence>
<dbReference type="InterPro" id="IPR039420">
    <property type="entry name" value="WalR-like"/>
</dbReference>
<feature type="modified residue" description="4-aspartylphosphate" evidence="6">
    <location>
        <position position="54"/>
    </location>
</feature>
<dbReference type="SMART" id="SM00862">
    <property type="entry name" value="Trans_reg_C"/>
    <property type="match status" value="1"/>
</dbReference>
<dbReference type="InterPro" id="IPR001867">
    <property type="entry name" value="OmpR/PhoB-type_DNA-bd"/>
</dbReference>
<evidence type="ECO:0000256" key="1">
    <source>
        <dbReference type="ARBA" id="ARBA00018672"/>
    </source>
</evidence>
<dbReference type="Proteomes" id="UP000606193">
    <property type="component" value="Unassembled WGS sequence"/>
</dbReference>
<dbReference type="EMBL" id="JACRSX010000019">
    <property type="protein sequence ID" value="MBC8563301.1"/>
    <property type="molecule type" value="Genomic_DNA"/>
</dbReference>
<protein>
    <recommendedName>
        <fullName evidence="1">Stage 0 sporulation protein A homolog</fullName>
    </recommendedName>
</protein>
<feature type="domain" description="Response regulatory" evidence="8">
    <location>
        <begin position="3"/>
        <end position="118"/>
    </location>
</feature>
<keyword evidence="6" id="KW-0597">Phosphoprotein</keyword>
<evidence type="ECO:0000256" key="2">
    <source>
        <dbReference type="ARBA" id="ARBA00023015"/>
    </source>
</evidence>
<evidence type="ECO:0000256" key="6">
    <source>
        <dbReference type="PROSITE-ProRule" id="PRU00169"/>
    </source>
</evidence>
<dbReference type="Gene3D" id="1.10.10.10">
    <property type="entry name" value="Winged helix-like DNA-binding domain superfamily/Winged helix DNA-binding domain"/>
    <property type="match status" value="1"/>
</dbReference>
<gene>
    <name evidence="10" type="ORF">H8704_11810</name>
</gene>
<dbReference type="Gene3D" id="3.40.50.2300">
    <property type="match status" value="1"/>
</dbReference>
<dbReference type="RefSeq" id="WP_118678450.1">
    <property type="nucleotide sequence ID" value="NZ_JACRSX010000019.1"/>
</dbReference>
<dbReference type="Pfam" id="PF00072">
    <property type="entry name" value="Response_reg"/>
    <property type="match status" value="1"/>
</dbReference>
<dbReference type="CDD" id="cd00383">
    <property type="entry name" value="trans_reg_C"/>
    <property type="match status" value="1"/>
</dbReference>